<reference evidence="1 2" key="1">
    <citation type="journal article" date="2019" name="Commun. Biol.">
        <title>The bagworm genome reveals a unique fibroin gene that provides high tensile strength.</title>
        <authorList>
            <person name="Kono N."/>
            <person name="Nakamura H."/>
            <person name="Ohtoshi R."/>
            <person name="Tomita M."/>
            <person name="Numata K."/>
            <person name="Arakawa K."/>
        </authorList>
    </citation>
    <scope>NUCLEOTIDE SEQUENCE [LARGE SCALE GENOMIC DNA]</scope>
</reference>
<accession>A0A4C1SZK1</accession>
<comment type="caution">
    <text evidence="1">The sequence shown here is derived from an EMBL/GenBank/DDBJ whole genome shotgun (WGS) entry which is preliminary data.</text>
</comment>
<name>A0A4C1SZK1_EUMVA</name>
<sequence>MNTRRSAALGRARTAPFDLGAGLANQSTLYTDLWTECLNFSTLLFEILYTARRVCTLETCTRCARARTQACLPTKYLLIENSCACEESE</sequence>
<evidence type="ECO:0000313" key="2">
    <source>
        <dbReference type="Proteomes" id="UP000299102"/>
    </source>
</evidence>
<organism evidence="1 2">
    <name type="scientific">Eumeta variegata</name>
    <name type="common">Bagworm moth</name>
    <name type="synonym">Eumeta japonica</name>
    <dbReference type="NCBI Taxonomy" id="151549"/>
    <lineage>
        <taxon>Eukaryota</taxon>
        <taxon>Metazoa</taxon>
        <taxon>Ecdysozoa</taxon>
        <taxon>Arthropoda</taxon>
        <taxon>Hexapoda</taxon>
        <taxon>Insecta</taxon>
        <taxon>Pterygota</taxon>
        <taxon>Neoptera</taxon>
        <taxon>Endopterygota</taxon>
        <taxon>Lepidoptera</taxon>
        <taxon>Glossata</taxon>
        <taxon>Ditrysia</taxon>
        <taxon>Tineoidea</taxon>
        <taxon>Psychidae</taxon>
        <taxon>Oiketicinae</taxon>
        <taxon>Eumeta</taxon>
    </lineage>
</organism>
<gene>
    <name evidence="1" type="ORF">EVAR_2803_1</name>
</gene>
<proteinExistence type="predicted"/>
<dbReference type="Proteomes" id="UP000299102">
    <property type="component" value="Unassembled WGS sequence"/>
</dbReference>
<keyword evidence="2" id="KW-1185">Reference proteome</keyword>
<dbReference type="AlphaFoldDB" id="A0A4C1SZK1"/>
<protein>
    <submittedName>
        <fullName evidence="1">Uncharacterized protein</fullName>
    </submittedName>
</protein>
<dbReference type="EMBL" id="BGZK01000027">
    <property type="protein sequence ID" value="GBP07693.1"/>
    <property type="molecule type" value="Genomic_DNA"/>
</dbReference>
<evidence type="ECO:0000313" key="1">
    <source>
        <dbReference type="EMBL" id="GBP07693.1"/>
    </source>
</evidence>